<evidence type="ECO:0000259" key="3">
    <source>
        <dbReference type="SMART" id="SM00822"/>
    </source>
</evidence>
<dbReference type="SMART" id="SM00822">
    <property type="entry name" value="PKS_KR"/>
    <property type="match status" value="1"/>
</dbReference>
<dbReference type="GO" id="GO:0016491">
    <property type="term" value="F:oxidoreductase activity"/>
    <property type="evidence" value="ECO:0007669"/>
    <property type="project" value="UniProtKB-KW"/>
</dbReference>
<dbReference type="PANTHER" id="PTHR43943:SF2">
    <property type="entry name" value="DEHYDROGENASE_REDUCTASE 4"/>
    <property type="match status" value="1"/>
</dbReference>
<comment type="caution">
    <text evidence="4">The sequence shown here is derived from an EMBL/GenBank/DDBJ whole genome shotgun (WGS) entry which is preliminary data.</text>
</comment>
<dbReference type="PRINTS" id="PR00081">
    <property type="entry name" value="GDHRDH"/>
</dbReference>
<proteinExistence type="inferred from homology"/>
<dbReference type="InterPro" id="IPR057326">
    <property type="entry name" value="KR_dom"/>
</dbReference>
<evidence type="ECO:0000256" key="1">
    <source>
        <dbReference type="ARBA" id="ARBA00006484"/>
    </source>
</evidence>
<dbReference type="Gene3D" id="3.40.50.720">
    <property type="entry name" value="NAD(P)-binding Rossmann-like Domain"/>
    <property type="match status" value="1"/>
</dbReference>
<dbReference type="KEGG" id="salc:C2138_12845"/>
<dbReference type="AlphaFoldDB" id="A0A2U1T1L0"/>
<name>A0A2U1T1L0_9MICO</name>
<evidence type="ECO:0000313" key="4">
    <source>
        <dbReference type="EMBL" id="PWB97747.1"/>
    </source>
</evidence>
<evidence type="ECO:0000256" key="2">
    <source>
        <dbReference type="ARBA" id="ARBA00023002"/>
    </source>
</evidence>
<keyword evidence="5" id="KW-1185">Reference proteome</keyword>
<dbReference type="EMBL" id="QEEX01000001">
    <property type="protein sequence ID" value="PWB97747.1"/>
    <property type="molecule type" value="Genomic_DNA"/>
</dbReference>
<dbReference type="InterPro" id="IPR036291">
    <property type="entry name" value="NAD(P)-bd_dom_sf"/>
</dbReference>
<dbReference type="RefSeq" id="WP_108518408.1">
    <property type="nucleotide sequence ID" value="NZ_CP026951.1"/>
</dbReference>
<dbReference type="Pfam" id="PF13561">
    <property type="entry name" value="adh_short_C2"/>
    <property type="match status" value="1"/>
</dbReference>
<dbReference type="OrthoDB" id="9803333at2"/>
<protein>
    <submittedName>
        <fullName evidence="4">SDR family NAD(P)-dependent oxidoreductase</fullName>
    </submittedName>
</protein>
<organism evidence="4 5">
    <name type="scientific">Homoserinimonas hongtaonis</name>
    <dbReference type="NCBI Taxonomy" id="2079791"/>
    <lineage>
        <taxon>Bacteria</taxon>
        <taxon>Bacillati</taxon>
        <taxon>Actinomycetota</taxon>
        <taxon>Actinomycetes</taxon>
        <taxon>Micrococcales</taxon>
        <taxon>Microbacteriaceae</taxon>
        <taxon>Homoserinimonas</taxon>
    </lineage>
</organism>
<dbReference type="PANTHER" id="PTHR43943">
    <property type="entry name" value="DEHYDROGENASE/REDUCTASE (SDR FAMILY) MEMBER 4"/>
    <property type="match status" value="1"/>
</dbReference>
<evidence type="ECO:0000313" key="5">
    <source>
        <dbReference type="Proteomes" id="UP000244978"/>
    </source>
</evidence>
<gene>
    <name evidence="4" type="ORF">DF220_07840</name>
</gene>
<dbReference type="SUPFAM" id="SSF51735">
    <property type="entry name" value="NAD(P)-binding Rossmann-fold domains"/>
    <property type="match status" value="1"/>
</dbReference>
<sequence length="261" mass="27064">MPETVTAADLFSLKGQVAIVTGAASGIGRASAELLASAGATVIAASLPSDHPEVAAEEARLRGLDVESFACDVTDQKQLSALVKHALDRHGRIDTVFCNAGVALDTGPHTVGTDTELDLMFDIHVRSVIRLANLTLPVMADQGGGTFLIMSSLSGVRGNSFLGQYGVTKAANAQLARNLAVQWGAQNIRVNSLSPGVIATAFAEPITSNPDAAARRLAKTPMQRFGEPYHVAGAVVWLASKAGSFMSGQNIIIDGGTVISD</sequence>
<feature type="domain" description="Ketoreductase" evidence="3">
    <location>
        <begin position="16"/>
        <end position="186"/>
    </location>
</feature>
<dbReference type="Proteomes" id="UP000244978">
    <property type="component" value="Unassembled WGS sequence"/>
</dbReference>
<accession>A0A2U1T1L0</accession>
<dbReference type="FunFam" id="3.40.50.720:FF:000084">
    <property type="entry name" value="Short-chain dehydrogenase reductase"/>
    <property type="match status" value="1"/>
</dbReference>
<dbReference type="InterPro" id="IPR002347">
    <property type="entry name" value="SDR_fam"/>
</dbReference>
<comment type="similarity">
    <text evidence="1">Belongs to the short-chain dehydrogenases/reductases (SDR) family.</text>
</comment>
<reference evidence="5" key="1">
    <citation type="submission" date="2018-04" db="EMBL/GenBank/DDBJ databases">
        <authorList>
            <person name="Liu S."/>
            <person name="Wang Z."/>
            <person name="Li J."/>
        </authorList>
    </citation>
    <scope>NUCLEOTIDE SEQUENCE [LARGE SCALE GENOMIC DNA]</scope>
    <source>
        <strain evidence="5">S1194</strain>
    </source>
</reference>
<keyword evidence="2" id="KW-0560">Oxidoreductase</keyword>
<dbReference type="CDD" id="cd05233">
    <property type="entry name" value="SDR_c"/>
    <property type="match status" value="1"/>
</dbReference>